<evidence type="ECO:0000256" key="1">
    <source>
        <dbReference type="ARBA" id="ARBA00022737"/>
    </source>
</evidence>
<dbReference type="Proteomes" id="UP000005384">
    <property type="component" value="Unassembled WGS sequence"/>
</dbReference>
<protein>
    <recommendedName>
        <fullName evidence="7">LysM domain-containing protein</fullName>
    </recommendedName>
</protein>
<evidence type="ECO:0000256" key="2">
    <source>
        <dbReference type="SAM" id="MobiDB-lite"/>
    </source>
</evidence>
<comment type="caution">
    <text evidence="5">The sequence shown here is derived from an EMBL/GenBank/DDBJ whole genome shotgun (WGS) entry which is preliminary data.</text>
</comment>
<gene>
    <name evidence="5" type="ORF">HMPREF9473_00498</name>
</gene>
<dbReference type="PROSITE" id="PS51782">
    <property type="entry name" value="LYSM"/>
    <property type="match status" value="1"/>
</dbReference>
<dbReference type="HOGENOM" id="CLU_256191_0_0_9"/>
<reference evidence="5 6" key="1">
    <citation type="submission" date="2011-08" db="EMBL/GenBank/DDBJ databases">
        <title>The Genome Sequence of Clostridium hathewayi WAL-18680.</title>
        <authorList>
            <consortium name="The Broad Institute Genome Sequencing Platform"/>
            <person name="Earl A."/>
            <person name="Ward D."/>
            <person name="Feldgarden M."/>
            <person name="Gevers D."/>
            <person name="Finegold S.M."/>
            <person name="Summanen P.H."/>
            <person name="Molitoris D.R."/>
            <person name="Song M."/>
            <person name="Daigneault M."/>
            <person name="Allen-Vercoe E."/>
            <person name="Young S.K."/>
            <person name="Zeng Q."/>
            <person name="Gargeya S."/>
            <person name="Fitzgerald M."/>
            <person name="Haas B."/>
            <person name="Abouelleil A."/>
            <person name="Alvarado L."/>
            <person name="Arachchi H.M."/>
            <person name="Berlin A."/>
            <person name="Brown A."/>
            <person name="Chapman S.B."/>
            <person name="Chen Z."/>
            <person name="Dunbar C."/>
            <person name="Freedman E."/>
            <person name="Gearin G."/>
            <person name="Gellesch M."/>
            <person name="Goldberg J."/>
            <person name="Griggs A."/>
            <person name="Gujja S."/>
            <person name="Heiman D."/>
            <person name="Howarth C."/>
            <person name="Larson L."/>
            <person name="Lui A."/>
            <person name="MacDonald P.J.P."/>
            <person name="Montmayeur A."/>
            <person name="Murphy C."/>
            <person name="Neiman D."/>
            <person name="Pearson M."/>
            <person name="Priest M."/>
            <person name="Roberts A."/>
            <person name="Saif S."/>
            <person name="Shea T."/>
            <person name="Shenoy N."/>
            <person name="Sisk P."/>
            <person name="Stolte C."/>
            <person name="Sykes S."/>
            <person name="Wortman J."/>
            <person name="Nusbaum C."/>
            <person name="Birren B."/>
        </authorList>
    </citation>
    <scope>NUCLEOTIDE SEQUENCE [LARGE SCALE GENOMIC DNA]</scope>
    <source>
        <strain evidence="5 6">WAL-18680</strain>
    </source>
</reference>
<feature type="domain" description="SLH" evidence="3">
    <location>
        <begin position="1373"/>
        <end position="1433"/>
    </location>
</feature>
<keyword evidence="1" id="KW-0677">Repeat</keyword>
<feature type="domain" description="LysM" evidence="4">
    <location>
        <begin position="1548"/>
        <end position="1592"/>
    </location>
</feature>
<organism evidence="5 6">
    <name type="scientific">Hungatella hathewayi WAL-18680</name>
    <dbReference type="NCBI Taxonomy" id="742737"/>
    <lineage>
        <taxon>Bacteria</taxon>
        <taxon>Bacillati</taxon>
        <taxon>Bacillota</taxon>
        <taxon>Clostridia</taxon>
        <taxon>Lachnospirales</taxon>
        <taxon>Lachnospiraceae</taxon>
        <taxon>Hungatella</taxon>
    </lineage>
</organism>
<keyword evidence="6" id="KW-1185">Reference proteome</keyword>
<dbReference type="Pfam" id="PF01476">
    <property type="entry name" value="LysM"/>
    <property type="match status" value="1"/>
</dbReference>
<dbReference type="CDD" id="cd00118">
    <property type="entry name" value="LysM"/>
    <property type="match status" value="1"/>
</dbReference>
<dbReference type="EMBL" id="ADLN01000002">
    <property type="protein sequence ID" value="EHI61475.1"/>
    <property type="molecule type" value="Genomic_DNA"/>
</dbReference>
<sequence length="1594" mass="162830">MGINKATPHDADYVCDHSDDCGYTEAVEGVPCTHSCELCENTPLETPSVEKPSVGNPPIKNEIVKDTCICDIKCTPADSKTDTAAVINPDCPVCSAEHADLSLCVGVEEEKDTAYDRVVALFKALPTAGSITEKTTEERKDKLTAQITAAMGALEALSDDDYARFTREHDDLLIAAAALQAAIAGTVPRTLAEGPMPTAEIIGSYYYVFANGASLILAAGSTDTSKTVIYIDQNGDGEIDSGDTIFNPNMGDATDGTVAGNNLKSWYIFGGCRDDNVDGNIQLTMLGGEVKYLYGGGYVSGADAVVNGSTSVNVLGGKLFGAYGGGMGNSDRISSTGSTDVYIGADTMVNMVYGGGNNAVVKGNVTATVEGTVINEVAGGDGNGGTVEGDVKVTLKRGSSAGNVYGGGSMSKGTVEGSTFVTIESGAMVENTNGGYATVNGSGSNTIDGSTTVTIAGTVIGNVYGGGSRPVAQGTSVILQRGAKVSGRNVSVYGGGSGSKGVVTGGTSVIIKTGAMVDIEYTGLYNGVFGGGQGAVEDGTSVIVEQGAAVYSELGGVYGGGSYATVTGGTFVTIDGEVTGSVYGGGNGSGSTVTGDISVTIGGGAKIGDNTTSNGVIINGSSGNPSNGVGSFSIAQDNHLSDDAEVYVVLPAGYAAGGTIATGAVREDAGRIKLTGDGAADKVAYFENGEIKAGTPPASLPPVVDEKNIFANGCELKLEEGTGGVGTVYTVVKYRPMGSENENDYQILAVDGATGSNNATGYDLTAYTIYGGKNSKNLIDSTSIIMTGGQVDTIYGGSHSGNVNLTGNTKVTMTGGQVNYIYGGGNNAKVTGNAKISVMESAKVAGSIYGCGSDGGIVSGNVVITVGGAVEIGGAGMGVVINGGAETPVTNGVDSFMISGGLTGADGSVCVILPEGIEDGKVIATKAAAGDTSKIKLDGPGAVGNTAEFNSSDNTIIVKSSTTLTDAQKIALAKCSIKTALNNLTVTNATTAQDILNAAKAATLHGVAVAWDSTNGFGKTEATKAAVGVITGTLKLSLNSESGTIAINKSIAKLPGDDSSDSGSSNGGSSGGGSSSGNSSSSSSSAETRPGVSIESEIKINGTVDGAGSFHAELSQKAVEDAIKKAEEETRKKGSLNNGITLVLNINTGGGSAGSVSVNLPKVTQETIISNKVVNTVLVVDNPSIRIDINLAAVTEIHRQAQADVNITATRQDNSRLAGAAKPAIGNRPVFDLKANYGSGKQVTEFGTGSVSVAIPYTLQSGETSGGVCAVYVDSNGNVNYLTNSAYDSTNKTLRFTTSHFSTYGIGYKALSDFSDTASHWAEEDIQFVVNRGLLDGTSRTTFSPDAAITRGMIVTALGRLAGVDVSGYKASSFTDVKADAYYMGYVGWASQSGILSGTGATTYAPEDAISREQMAVTLANYARTIGYSLPSVHTEITFADTTNISSWAKDSVKTMQMAGIIASKDANKFDPQSAATRAEVSATLRRFIERMMDTSTAQGWMQNDSGQWMYYINGSPIKGQTREIDGVPYAFDNHGITLDYSKKKSRLTHTVKTGDNLWKIAREYNVDMQILALINGKSVSSTIHPGEVLKIPQ</sequence>
<evidence type="ECO:0008006" key="7">
    <source>
        <dbReference type="Google" id="ProtNLM"/>
    </source>
</evidence>
<dbReference type="Pfam" id="PF00395">
    <property type="entry name" value="SLH"/>
    <property type="match status" value="3"/>
</dbReference>
<dbReference type="InterPro" id="IPR001119">
    <property type="entry name" value="SLH_dom"/>
</dbReference>
<evidence type="ECO:0000313" key="5">
    <source>
        <dbReference type="EMBL" id="EHI61475.1"/>
    </source>
</evidence>
<dbReference type="RefSeq" id="WP_006778481.1">
    <property type="nucleotide sequence ID" value="NZ_CP040506.1"/>
</dbReference>
<dbReference type="PROSITE" id="PS51272">
    <property type="entry name" value="SLH"/>
    <property type="match status" value="3"/>
</dbReference>
<dbReference type="Gene3D" id="3.10.350.10">
    <property type="entry name" value="LysM domain"/>
    <property type="match status" value="1"/>
</dbReference>
<feature type="region of interest" description="Disordered" evidence="2">
    <location>
        <begin position="1055"/>
        <end position="1094"/>
    </location>
</feature>
<dbReference type="InterPro" id="IPR018392">
    <property type="entry name" value="LysM"/>
</dbReference>
<name>G5IAM6_9FIRM</name>
<accession>G5IAM6</accession>
<dbReference type="InterPro" id="IPR036779">
    <property type="entry name" value="LysM_dom_sf"/>
</dbReference>
<evidence type="ECO:0000313" key="6">
    <source>
        <dbReference type="Proteomes" id="UP000005384"/>
    </source>
</evidence>
<dbReference type="SUPFAM" id="SSF54106">
    <property type="entry name" value="LysM domain"/>
    <property type="match status" value="1"/>
</dbReference>
<dbReference type="SMART" id="SM00257">
    <property type="entry name" value="LysM"/>
    <property type="match status" value="1"/>
</dbReference>
<evidence type="ECO:0000259" key="4">
    <source>
        <dbReference type="PROSITE" id="PS51782"/>
    </source>
</evidence>
<evidence type="ECO:0000259" key="3">
    <source>
        <dbReference type="PROSITE" id="PS51272"/>
    </source>
</evidence>
<proteinExistence type="predicted"/>
<feature type="domain" description="SLH" evidence="3">
    <location>
        <begin position="1309"/>
        <end position="1372"/>
    </location>
</feature>
<feature type="compositionally biased region" description="Gly residues" evidence="2">
    <location>
        <begin position="1065"/>
        <end position="1075"/>
    </location>
</feature>
<feature type="compositionally biased region" description="Low complexity" evidence="2">
    <location>
        <begin position="1076"/>
        <end position="1085"/>
    </location>
</feature>
<feature type="domain" description="SLH" evidence="3">
    <location>
        <begin position="1436"/>
        <end position="1499"/>
    </location>
</feature>
<dbReference type="PATRIC" id="fig|742737.3.peg.497"/>